<evidence type="ECO:0000259" key="15">
    <source>
        <dbReference type="Pfam" id="PF04116"/>
    </source>
</evidence>
<name>A0A9X3IL23_9HYPH</name>
<reference evidence="16" key="1">
    <citation type="submission" date="2022-11" db="EMBL/GenBank/DDBJ databases">
        <title>Biodiversity and phylogenetic relationships of bacteria.</title>
        <authorList>
            <person name="Machado R.A.R."/>
            <person name="Bhat A."/>
            <person name="Loulou A."/>
            <person name="Kallel S."/>
        </authorList>
    </citation>
    <scope>NUCLEOTIDE SEQUENCE</scope>
    <source>
        <strain evidence="16">K-TC2</strain>
    </source>
</reference>
<evidence type="ECO:0000256" key="14">
    <source>
        <dbReference type="SAM" id="Phobius"/>
    </source>
</evidence>
<keyword evidence="9 14" id="KW-1133">Transmembrane helix</keyword>
<dbReference type="GO" id="GO:0016020">
    <property type="term" value="C:membrane"/>
    <property type="evidence" value="ECO:0007669"/>
    <property type="project" value="InterPro"/>
</dbReference>
<comment type="subcellular location">
    <subcellularLocation>
        <location evidence="2">Endoplasmic reticulum membrane</location>
        <topology evidence="2">Multi-pass membrane protein</topology>
    </subcellularLocation>
</comment>
<evidence type="ECO:0000256" key="5">
    <source>
        <dbReference type="ARBA" id="ARBA00022723"/>
    </source>
</evidence>
<protein>
    <submittedName>
        <fullName evidence="16">Sterol desaturase family protein</fullName>
    </submittedName>
</protein>
<evidence type="ECO:0000256" key="8">
    <source>
        <dbReference type="ARBA" id="ARBA00022833"/>
    </source>
</evidence>
<evidence type="ECO:0000256" key="3">
    <source>
        <dbReference type="ARBA" id="ARBA00022516"/>
    </source>
</evidence>
<dbReference type="RefSeq" id="WP_266338374.1">
    <property type="nucleotide sequence ID" value="NZ_JAPKNK010000003.1"/>
</dbReference>
<organism evidence="16 17">
    <name type="scientific">Kaistia nematophila</name>
    <dbReference type="NCBI Taxonomy" id="2994654"/>
    <lineage>
        <taxon>Bacteria</taxon>
        <taxon>Pseudomonadati</taxon>
        <taxon>Pseudomonadota</taxon>
        <taxon>Alphaproteobacteria</taxon>
        <taxon>Hyphomicrobiales</taxon>
        <taxon>Kaistiaceae</taxon>
        <taxon>Kaistia</taxon>
    </lineage>
</organism>
<dbReference type="GO" id="GO:0006633">
    <property type="term" value="P:fatty acid biosynthetic process"/>
    <property type="evidence" value="ECO:0007669"/>
    <property type="project" value="UniProtKB-KW"/>
</dbReference>
<keyword evidence="17" id="KW-1185">Reference proteome</keyword>
<evidence type="ECO:0000256" key="12">
    <source>
        <dbReference type="ARBA" id="ARBA00023136"/>
    </source>
</evidence>
<keyword evidence="12 14" id="KW-0472">Membrane</keyword>
<dbReference type="PANTHER" id="PTHR12863">
    <property type="entry name" value="FATTY ACID HYDROXYLASE"/>
    <property type="match status" value="1"/>
</dbReference>
<gene>
    <name evidence="16" type="ORF">OSH07_09365</name>
</gene>
<evidence type="ECO:0000256" key="7">
    <source>
        <dbReference type="ARBA" id="ARBA00022832"/>
    </source>
</evidence>
<evidence type="ECO:0000256" key="13">
    <source>
        <dbReference type="ARBA" id="ARBA00023160"/>
    </source>
</evidence>
<accession>A0A9X3IL23</accession>
<evidence type="ECO:0000256" key="10">
    <source>
        <dbReference type="ARBA" id="ARBA00023002"/>
    </source>
</evidence>
<dbReference type="EMBL" id="JAPKNK010000003">
    <property type="protein sequence ID" value="MCX5569402.1"/>
    <property type="molecule type" value="Genomic_DNA"/>
</dbReference>
<evidence type="ECO:0000256" key="2">
    <source>
        <dbReference type="ARBA" id="ARBA00004477"/>
    </source>
</evidence>
<dbReference type="GO" id="GO:0080132">
    <property type="term" value="F:fatty acid 2-hydroxylase activity"/>
    <property type="evidence" value="ECO:0007669"/>
    <property type="project" value="InterPro"/>
</dbReference>
<keyword evidence="8" id="KW-0862">Zinc</keyword>
<comment type="cofactor">
    <cofactor evidence="1">
        <name>Zn(2+)</name>
        <dbReference type="ChEBI" id="CHEBI:29105"/>
    </cofactor>
</comment>
<dbReference type="Proteomes" id="UP001144805">
    <property type="component" value="Unassembled WGS sequence"/>
</dbReference>
<dbReference type="InterPro" id="IPR014430">
    <property type="entry name" value="Scs7"/>
</dbReference>
<evidence type="ECO:0000313" key="16">
    <source>
        <dbReference type="EMBL" id="MCX5569402.1"/>
    </source>
</evidence>
<feature type="transmembrane region" description="Helical" evidence="14">
    <location>
        <begin position="105"/>
        <end position="127"/>
    </location>
</feature>
<dbReference type="InterPro" id="IPR006694">
    <property type="entry name" value="Fatty_acid_hydroxylase"/>
</dbReference>
<proteinExistence type="predicted"/>
<dbReference type="Pfam" id="PF04116">
    <property type="entry name" value="FA_hydroxylase"/>
    <property type="match status" value="1"/>
</dbReference>
<evidence type="ECO:0000256" key="11">
    <source>
        <dbReference type="ARBA" id="ARBA00023098"/>
    </source>
</evidence>
<keyword evidence="11" id="KW-0443">Lipid metabolism</keyword>
<keyword evidence="5" id="KW-0479">Metal-binding</keyword>
<evidence type="ECO:0000256" key="9">
    <source>
        <dbReference type="ARBA" id="ARBA00022989"/>
    </source>
</evidence>
<sequence>MQLRPVTYYSDFVVYPVTLTALVVAAVLWQGHINPLVWIAAYAFGLCVWTLAEYLIHRGILHNVVYFRDLHDRHHAAPTDLIGTPVWLSFLVLAAVVFWPSWYLFGFGVASGFTAGVTTGYVSYSFVHHVLHHWHPAPGSYLYRIKRRHALHHHNDVEGNFGVTTLFWDHVFGTALSERPGQAARARRRSQ</sequence>
<feature type="domain" description="Fatty acid hydroxylase" evidence="15">
    <location>
        <begin position="43"/>
        <end position="174"/>
    </location>
</feature>
<dbReference type="AlphaFoldDB" id="A0A9X3IL23"/>
<keyword evidence="4 14" id="KW-0812">Transmembrane</keyword>
<evidence type="ECO:0000256" key="1">
    <source>
        <dbReference type="ARBA" id="ARBA00001947"/>
    </source>
</evidence>
<comment type="caution">
    <text evidence="16">The sequence shown here is derived from an EMBL/GenBank/DDBJ whole genome shotgun (WGS) entry which is preliminary data.</text>
</comment>
<dbReference type="GO" id="GO:0005506">
    <property type="term" value="F:iron ion binding"/>
    <property type="evidence" value="ECO:0007669"/>
    <property type="project" value="InterPro"/>
</dbReference>
<feature type="transmembrane region" description="Helical" evidence="14">
    <location>
        <begin position="77"/>
        <end position="99"/>
    </location>
</feature>
<feature type="transmembrane region" description="Helical" evidence="14">
    <location>
        <begin position="36"/>
        <end position="56"/>
    </location>
</feature>
<evidence type="ECO:0000256" key="6">
    <source>
        <dbReference type="ARBA" id="ARBA00022824"/>
    </source>
</evidence>
<evidence type="ECO:0000256" key="4">
    <source>
        <dbReference type="ARBA" id="ARBA00022692"/>
    </source>
</evidence>
<keyword evidence="6" id="KW-0256">Endoplasmic reticulum</keyword>
<dbReference type="PANTHER" id="PTHR12863:SF1">
    <property type="entry name" value="FATTY ACID 2-HYDROXYLASE"/>
    <property type="match status" value="1"/>
</dbReference>
<keyword evidence="13" id="KW-0275">Fatty acid biosynthesis</keyword>
<keyword evidence="3" id="KW-0444">Lipid biosynthesis</keyword>
<feature type="transmembrane region" description="Helical" evidence="14">
    <location>
        <begin position="12"/>
        <end position="30"/>
    </location>
</feature>
<keyword evidence="7" id="KW-0276">Fatty acid metabolism</keyword>
<evidence type="ECO:0000313" key="17">
    <source>
        <dbReference type="Proteomes" id="UP001144805"/>
    </source>
</evidence>
<keyword evidence="10" id="KW-0560">Oxidoreductase</keyword>